<dbReference type="HOGENOM" id="CLU_3303853_0_0_9"/>
<reference evidence="1 2" key="1">
    <citation type="submission" date="2013-08" db="EMBL/GenBank/DDBJ databases">
        <authorList>
            <person name="Weinstock G."/>
            <person name="Sodergren E."/>
            <person name="Wylie T."/>
            <person name="Fulton L."/>
            <person name="Fulton R."/>
            <person name="Fronick C."/>
            <person name="O'Laughlin M."/>
            <person name="Godfrey J."/>
            <person name="Miner T."/>
            <person name="Herter B."/>
            <person name="Appelbaum E."/>
            <person name="Cordes M."/>
            <person name="Lek S."/>
            <person name="Wollam A."/>
            <person name="Pepin K.H."/>
            <person name="Palsikar V.B."/>
            <person name="Mitreva M."/>
            <person name="Wilson R.K."/>
        </authorList>
    </citation>
    <scope>NUCLEOTIDE SEQUENCE [LARGE SCALE GENOMIC DNA]</scope>
    <source>
        <strain evidence="1 2">ATCC 12856</strain>
    </source>
</reference>
<keyword evidence="2" id="KW-1185">Reference proteome</keyword>
<evidence type="ECO:0000313" key="2">
    <source>
        <dbReference type="Proteomes" id="UP000016511"/>
    </source>
</evidence>
<proteinExistence type="predicted"/>
<sequence length="39" mass="4788">MTYRKNIKQSFLKSLEKKVSLELVEDLDQYRFYVPQDAY</sequence>
<accession>U1YHM9</accession>
<dbReference type="AlphaFoldDB" id="U1YHM9"/>
<organism evidence="1 2">
    <name type="scientific">Aneurinibacillus aneurinilyticus ATCC 12856</name>
    <dbReference type="NCBI Taxonomy" id="649747"/>
    <lineage>
        <taxon>Bacteria</taxon>
        <taxon>Bacillati</taxon>
        <taxon>Bacillota</taxon>
        <taxon>Bacilli</taxon>
        <taxon>Bacillales</taxon>
        <taxon>Paenibacillaceae</taxon>
        <taxon>Aneurinibacillus group</taxon>
        <taxon>Aneurinibacillus</taxon>
    </lineage>
</organism>
<dbReference type="EMBL" id="AWSJ01000027">
    <property type="protein sequence ID" value="ERI11617.1"/>
    <property type="molecule type" value="Genomic_DNA"/>
</dbReference>
<name>U1YHM9_ANEAE</name>
<protein>
    <submittedName>
        <fullName evidence="1">Uncharacterized protein</fullName>
    </submittedName>
</protein>
<dbReference type="Proteomes" id="UP000016511">
    <property type="component" value="Unassembled WGS sequence"/>
</dbReference>
<gene>
    <name evidence="1" type="ORF">HMPREF0083_00281</name>
</gene>
<comment type="caution">
    <text evidence="1">The sequence shown here is derived from an EMBL/GenBank/DDBJ whole genome shotgun (WGS) entry which is preliminary data.</text>
</comment>
<evidence type="ECO:0000313" key="1">
    <source>
        <dbReference type="EMBL" id="ERI11617.1"/>
    </source>
</evidence>